<evidence type="ECO:0000313" key="1">
    <source>
        <dbReference type="EMBL" id="MBC2622199.1"/>
    </source>
</evidence>
<comment type="caution">
    <text evidence="1">The sequence shown here is derived from an EMBL/GenBank/DDBJ whole genome shotgun (WGS) entry which is preliminary data.</text>
</comment>
<evidence type="ECO:0000313" key="2">
    <source>
        <dbReference type="Proteomes" id="UP000548504"/>
    </source>
</evidence>
<proteinExistence type="predicted"/>
<reference evidence="1 2" key="1">
    <citation type="submission" date="2020-08" db="EMBL/GenBank/DDBJ databases">
        <title>Emergence and comparative genomics analysis of Citrobacter in Fennec fox imported from North Africa to China.</title>
        <authorList>
            <person name="Zheng B."/>
        </authorList>
    </citation>
    <scope>NUCLEOTIDE SEQUENCE [LARGE SCALE GENOMIC DNA]</scope>
    <source>
        <strain evidence="1 2">FF141</strain>
    </source>
</reference>
<name>A0A7X1BSA2_9ENTR</name>
<dbReference type="RefSeq" id="WP_185656417.1">
    <property type="nucleotide sequence ID" value="NZ_JACLAG010000006.1"/>
</dbReference>
<gene>
    <name evidence="1" type="ORF">H7I73_21420</name>
</gene>
<dbReference type="EMBL" id="JACLAG010000006">
    <property type="protein sequence ID" value="MBC2622199.1"/>
    <property type="molecule type" value="Genomic_DNA"/>
</dbReference>
<sequence>MMTTAVSYLVSLPVSWCHGNQRFVRTGDDDNGSELCEACPEKLVWRDVDDDNSSELSNLITIVMSGNPAMTTVVTASLNTAVIKLNRVLGGRVPGRHLTARREC</sequence>
<dbReference type="AlphaFoldDB" id="A0A7X1BSA2"/>
<accession>A0A7X1BSA2</accession>
<protein>
    <submittedName>
        <fullName evidence="1">Uncharacterized protein</fullName>
    </submittedName>
</protein>
<dbReference type="Proteomes" id="UP000548504">
    <property type="component" value="Unassembled WGS sequence"/>
</dbReference>
<organism evidence="1 2">
    <name type="scientific">Citrobacter cronae</name>
    <dbReference type="NCBI Taxonomy" id="1748967"/>
    <lineage>
        <taxon>Bacteria</taxon>
        <taxon>Pseudomonadati</taxon>
        <taxon>Pseudomonadota</taxon>
        <taxon>Gammaproteobacteria</taxon>
        <taxon>Enterobacterales</taxon>
        <taxon>Enterobacteriaceae</taxon>
        <taxon>Citrobacter</taxon>
        <taxon>Citrobacter freundii complex</taxon>
    </lineage>
</organism>